<accession>A0ABY4WG89</accession>
<sequence length="72" mass="8051">MINEMKKYLSAGQLVEIIYQDRSGKISKRTLRLQAIIGSKIKAYCLTRRAPRVFDIENILAVSPAGIVKKSG</sequence>
<dbReference type="Proteomes" id="UP001056500">
    <property type="component" value="Chromosome"/>
</dbReference>
<evidence type="ECO:0000313" key="1">
    <source>
        <dbReference type="EMBL" id="USG65836.1"/>
    </source>
</evidence>
<dbReference type="EMBL" id="CP098755">
    <property type="protein sequence ID" value="USG65836.1"/>
    <property type="molecule type" value="Genomic_DNA"/>
</dbReference>
<organism evidence="1 2">
    <name type="scientific">Brevibacillus ruminantium</name>
    <dbReference type="NCBI Taxonomy" id="2950604"/>
    <lineage>
        <taxon>Bacteria</taxon>
        <taxon>Bacillati</taxon>
        <taxon>Bacillota</taxon>
        <taxon>Bacilli</taxon>
        <taxon>Bacillales</taxon>
        <taxon>Paenibacillaceae</taxon>
        <taxon>Brevibacillus</taxon>
    </lineage>
</organism>
<keyword evidence="2" id="KW-1185">Reference proteome</keyword>
<gene>
    <name evidence="1" type="ORF">NDK47_00180</name>
</gene>
<dbReference type="RefSeq" id="WP_251872924.1">
    <property type="nucleotide sequence ID" value="NZ_CP098755.1"/>
</dbReference>
<protein>
    <submittedName>
        <fullName evidence="1">WYL domain-containing protein</fullName>
    </submittedName>
</protein>
<evidence type="ECO:0000313" key="2">
    <source>
        <dbReference type="Proteomes" id="UP001056500"/>
    </source>
</evidence>
<proteinExistence type="predicted"/>
<reference evidence="1" key="1">
    <citation type="submission" date="2022-06" db="EMBL/GenBank/DDBJ databases">
        <title>Genome sequencing of Brevibacillus sp. BB3-R1.</title>
        <authorList>
            <person name="Heo J."/>
            <person name="Lee D."/>
            <person name="Won M."/>
            <person name="Han B.-H."/>
            <person name="Hong S.-B."/>
            <person name="Kwon S.-W."/>
        </authorList>
    </citation>
    <scope>NUCLEOTIDE SEQUENCE</scope>
    <source>
        <strain evidence="1">BB3-R1</strain>
    </source>
</reference>
<name>A0ABY4WG89_9BACL</name>